<reference evidence="2" key="1">
    <citation type="submission" date="2014-09" db="EMBL/GenBank/DDBJ databases">
        <authorList>
            <person name="Magalhaes I.L.F."/>
            <person name="Oliveira U."/>
            <person name="Santos F.R."/>
            <person name="Vidigal T.H.D.A."/>
            <person name="Brescovit A.D."/>
            <person name="Santos A.J."/>
        </authorList>
    </citation>
    <scope>NUCLEOTIDE SEQUENCE</scope>
    <source>
        <tissue evidence="2">Shoot tissue taken approximately 20 cm above the soil surface</tissue>
    </source>
</reference>
<evidence type="ECO:0000313" key="2">
    <source>
        <dbReference type="EMBL" id="JAD15834.1"/>
    </source>
</evidence>
<protein>
    <submittedName>
        <fullName evidence="2">Uncharacterized protein</fullName>
    </submittedName>
</protein>
<accession>A0A0A8XPS4</accession>
<name>A0A0A8XPS4_ARUDO</name>
<proteinExistence type="predicted"/>
<dbReference type="EMBL" id="GBRH01282061">
    <property type="protein sequence ID" value="JAD15834.1"/>
    <property type="molecule type" value="Transcribed_RNA"/>
</dbReference>
<reference evidence="2" key="2">
    <citation type="journal article" date="2015" name="Data Brief">
        <title>Shoot transcriptome of the giant reed, Arundo donax.</title>
        <authorList>
            <person name="Barrero R.A."/>
            <person name="Guerrero F.D."/>
            <person name="Moolhuijzen P."/>
            <person name="Goolsby J.A."/>
            <person name="Tidwell J."/>
            <person name="Bellgard S.E."/>
            <person name="Bellgard M.I."/>
        </authorList>
    </citation>
    <scope>NUCLEOTIDE SEQUENCE</scope>
    <source>
        <tissue evidence="2">Shoot tissue taken approximately 20 cm above the soil surface</tissue>
    </source>
</reference>
<feature type="region of interest" description="Disordered" evidence="1">
    <location>
        <begin position="98"/>
        <end position="124"/>
    </location>
</feature>
<dbReference type="AlphaFoldDB" id="A0A0A8XPS4"/>
<evidence type="ECO:0000256" key="1">
    <source>
        <dbReference type="SAM" id="MobiDB-lite"/>
    </source>
</evidence>
<organism evidence="2">
    <name type="scientific">Arundo donax</name>
    <name type="common">Giant reed</name>
    <name type="synonym">Donax arundinaceus</name>
    <dbReference type="NCBI Taxonomy" id="35708"/>
    <lineage>
        <taxon>Eukaryota</taxon>
        <taxon>Viridiplantae</taxon>
        <taxon>Streptophyta</taxon>
        <taxon>Embryophyta</taxon>
        <taxon>Tracheophyta</taxon>
        <taxon>Spermatophyta</taxon>
        <taxon>Magnoliopsida</taxon>
        <taxon>Liliopsida</taxon>
        <taxon>Poales</taxon>
        <taxon>Poaceae</taxon>
        <taxon>PACMAD clade</taxon>
        <taxon>Arundinoideae</taxon>
        <taxon>Arundineae</taxon>
        <taxon>Arundo</taxon>
    </lineage>
</organism>
<sequence>MVSTGICSPVEMVALYRHPWHPWKNLSARCIPSLCRQAAKTSRTILRAATPLPPSTSSVASSYFCPGMGVPPPLDVRVFLHPSVLLFLPLPLVQARAGEGAATPPPAAVGAEDDLVTSPHPATV</sequence>